<gene>
    <name evidence="1" type="ORF">DAA48_24390</name>
</gene>
<dbReference type="AlphaFoldDB" id="A0A2T4MVB9"/>
<dbReference type="EMBL" id="PZKL01000057">
    <property type="protein sequence ID" value="PTH78544.1"/>
    <property type="molecule type" value="Genomic_DNA"/>
</dbReference>
<dbReference type="Proteomes" id="UP000241986">
    <property type="component" value="Unassembled WGS sequence"/>
</dbReference>
<comment type="caution">
    <text evidence="1">The sequence shown here is derived from an EMBL/GenBank/DDBJ whole genome shotgun (WGS) entry which is preliminary data.</text>
</comment>
<protein>
    <submittedName>
        <fullName evidence="1">Uncharacterized protein</fullName>
    </submittedName>
</protein>
<proteinExistence type="predicted"/>
<reference evidence="1 2" key="1">
    <citation type="submission" date="2018-03" db="EMBL/GenBank/DDBJ databases">
        <title>Aeromonas veronii whole genome sequencing and analysis.</title>
        <authorList>
            <person name="Xie H."/>
            <person name="Liu T."/>
            <person name="Wang K."/>
        </authorList>
    </citation>
    <scope>NUCLEOTIDE SEQUENCE [LARGE SCALE GENOMIC DNA]</scope>
    <source>
        <strain evidence="1 2">XH.VA.1</strain>
    </source>
</reference>
<dbReference type="RefSeq" id="WP_107685168.1">
    <property type="nucleotide sequence ID" value="NZ_JAUUBG010000040.1"/>
</dbReference>
<evidence type="ECO:0000313" key="2">
    <source>
        <dbReference type="Proteomes" id="UP000241986"/>
    </source>
</evidence>
<evidence type="ECO:0000313" key="1">
    <source>
        <dbReference type="EMBL" id="PTH78544.1"/>
    </source>
</evidence>
<organism evidence="1 2">
    <name type="scientific">Aeromonas veronii</name>
    <dbReference type="NCBI Taxonomy" id="654"/>
    <lineage>
        <taxon>Bacteria</taxon>
        <taxon>Pseudomonadati</taxon>
        <taxon>Pseudomonadota</taxon>
        <taxon>Gammaproteobacteria</taxon>
        <taxon>Aeromonadales</taxon>
        <taxon>Aeromonadaceae</taxon>
        <taxon>Aeromonas</taxon>
    </lineage>
</organism>
<sequence>MKIVDTINASQYQHILINVLDRLVDFYITLYVARKSDHEVVSVLTAIRNGTESYLVDSGFTQKDLIDINAVDEALDIFQVNYSYSRPISKKLINANPRLDAINKKFARYMYEINSGNSVELVEDELVIHKLQSEQQSIMKAFISSLKEYHPSLHLIRIVDIVNAPKIEKLIPLINNVIQSWKELNHIGNDNKKHDDECIVEAAIDNIIKLAAFYPERLYPGLRYAFPQYEDAESYDSLAISFSHKTSTKDMQSALNDINFQFEKFKMYYHNHEINFIDNIRLERLKPFISKPVRDNEYIKQLNSIEGTFHALFAWERCHLDGLSKAGAINEAHLLLNESRDLTIPAEDYKRKVRERFKTIEGYIKDKESYIHSLT</sequence>
<accession>A0A2T4MVB9</accession>
<name>A0A2T4MVB9_AERVE</name>